<accession>A0ABV7ETS0</accession>
<dbReference type="Pfam" id="PF02627">
    <property type="entry name" value="CMD"/>
    <property type="match status" value="1"/>
</dbReference>
<name>A0ABV7ETS0_9GAMM</name>
<keyword evidence="3" id="KW-1185">Reference proteome</keyword>
<dbReference type="EMBL" id="JBHRSS010000007">
    <property type="protein sequence ID" value="MFC3105253.1"/>
    <property type="molecule type" value="Genomic_DNA"/>
</dbReference>
<dbReference type="RefSeq" id="WP_380690813.1">
    <property type="nucleotide sequence ID" value="NZ_JBHRSS010000007.1"/>
</dbReference>
<feature type="domain" description="Carboxymuconolactone decarboxylase-like" evidence="1">
    <location>
        <begin position="55"/>
        <end position="107"/>
    </location>
</feature>
<proteinExistence type="predicted"/>
<dbReference type="PANTHER" id="PTHR34846:SF5">
    <property type="entry name" value="CARBOXYMUCONOLACTONE DECARBOXYLASE-LIKE DOMAIN-CONTAINING PROTEIN"/>
    <property type="match status" value="1"/>
</dbReference>
<dbReference type="SUPFAM" id="SSF69118">
    <property type="entry name" value="AhpD-like"/>
    <property type="match status" value="1"/>
</dbReference>
<gene>
    <name evidence="2" type="ORF">ACFOSU_15330</name>
</gene>
<reference evidence="3" key="1">
    <citation type="journal article" date="2019" name="Int. J. Syst. Evol. Microbiol.">
        <title>The Global Catalogue of Microorganisms (GCM) 10K type strain sequencing project: providing services to taxonomists for standard genome sequencing and annotation.</title>
        <authorList>
            <consortium name="The Broad Institute Genomics Platform"/>
            <consortium name="The Broad Institute Genome Sequencing Center for Infectious Disease"/>
            <person name="Wu L."/>
            <person name="Ma J."/>
        </authorList>
    </citation>
    <scope>NUCLEOTIDE SEQUENCE [LARGE SCALE GENOMIC DNA]</scope>
    <source>
        <strain evidence="3">KCTC 52640</strain>
    </source>
</reference>
<comment type="caution">
    <text evidence="2">The sequence shown here is derived from an EMBL/GenBank/DDBJ whole genome shotgun (WGS) entry which is preliminary data.</text>
</comment>
<sequence length="183" mass="20678">MKHVLEPVETPFSPRVAAALDRYPRHEGYILQLFRVFANSLRFLEKGSVNLLDKGSPLTLRQREIVILRVCANNDCEYEWGVHVSVFARSAGLTQAHIAATRAGDHESICWSADEALLVKAVDELCADATVRAPTYARFQETWTTEQQLEILALCGNYHTISFVANTSRLQNESFAARFPRQR</sequence>
<evidence type="ECO:0000313" key="3">
    <source>
        <dbReference type="Proteomes" id="UP001595462"/>
    </source>
</evidence>
<protein>
    <submittedName>
        <fullName evidence="2">Carboxymuconolactone decarboxylase family protein</fullName>
    </submittedName>
</protein>
<dbReference type="InterPro" id="IPR029032">
    <property type="entry name" value="AhpD-like"/>
</dbReference>
<evidence type="ECO:0000259" key="1">
    <source>
        <dbReference type="Pfam" id="PF02627"/>
    </source>
</evidence>
<dbReference type="Gene3D" id="1.20.1290.10">
    <property type="entry name" value="AhpD-like"/>
    <property type="match status" value="1"/>
</dbReference>
<organism evidence="2 3">
    <name type="scientific">Salinisphaera aquimarina</name>
    <dbReference type="NCBI Taxonomy" id="2094031"/>
    <lineage>
        <taxon>Bacteria</taxon>
        <taxon>Pseudomonadati</taxon>
        <taxon>Pseudomonadota</taxon>
        <taxon>Gammaproteobacteria</taxon>
        <taxon>Salinisphaerales</taxon>
        <taxon>Salinisphaeraceae</taxon>
        <taxon>Salinisphaera</taxon>
    </lineage>
</organism>
<dbReference type="PANTHER" id="PTHR34846">
    <property type="entry name" value="4-CARBOXYMUCONOLACTONE DECARBOXYLASE FAMILY PROTEIN (AFU_ORTHOLOGUE AFUA_6G11590)"/>
    <property type="match status" value="1"/>
</dbReference>
<dbReference type="Proteomes" id="UP001595462">
    <property type="component" value="Unassembled WGS sequence"/>
</dbReference>
<evidence type="ECO:0000313" key="2">
    <source>
        <dbReference type="EMBL" id="MFC3105253.1"/>
    </source>
</evidence>
<dbReference type="InterPro" id="IPR003779">
    <property type="entry name" value="CMD-like"/>
</dbReference>